<name>A0AA36CT68_9BILA</name>
<evidence type="ECO:0000313" key="2">
    <source>
        <dbReference type="Proteomes" id="UP001177023"/>
    </source>
</evidence>
<feature type="non-terminal residue" evidence="1">
    <location>
        <position position="1"/>
    </location>
</feature>
<accession>A0AA36CT68</accession>
<keyword evidence="2" id="KW-1185">Reference proteome</keyword>
<dbReference type="Proteomes" id="UP001177023">
    <property type="component" value="Unassembled WGS sequence"/>
</dbReference>
<gene>
    <name evidence="1" type="ORF">MSPICULIGERA_LOCUS13197</name>
</gene>
<comment type="caution">
    <text evidence="1">The sequence shown here is derived from an EMBL/GenBank/DDBJ whole genome shotgun (WGS) entry which is preliminary data.</text>
</comment>
<sequence>MVIQRSLGVPLQVEGVYTQDVIKSFLDKLTLPDVNSFTSLRLTVKPSDPEMGRLLEIYSHVFPKIWDESWTKEDTKGQQQTAVLTFKEDIVLEAKRVTEYWEQHRADFTDIYWVPGQKRMAAATKANGCSFLIHTADKCLPAHLIQQGLAQAYIALAKACNDGQLGADGIMDVSMTQYPNQPWTNRVKINTNQPASPELYEEIKKILREQNLVMSLKVKTSIASYISDWLTLKGYPYCPFQSPAETFSNSVTDLNNLLARTSLT</sequence>
<proteinExistence type="predicted"/>
<organism evidence="1 2">
    <name type="scientific">Mesorhabditis spiculigera</name>
    <dbReference type="NCBI Taxonomy" id="96644"/>
    <lineage>
        <taxon>Eukaryota</taxon>
        <taxon>Metazoa</taxon>
        <taxon>Ecdysozoa</taxon>
        <taxon>Nematoda</taxon>
        <taxon>Chromadorea</taxon>
        <taxon>Rhabditida</taxon>
        <taxon>Rhabditina</taxon>
        <taxon>Rhabditomorpha</taxon>
        <taxon>Rhabditoidea</taxon>
        <taxon>Rhabditidae</taxon>
        <taxon>Mesorhabditinae</taxon>
        <taxon>Mesorhabditis</taxon>
    </lineage>
</organism>
<reference evidence="1" key="1">
    <citation type="submission" date="2023-06" db="EMBL/GenBank/DDBJ databases">
        <authorList>
            <person name="Delattre M."/>
        </authorList>
    </citation>
    <scope>NUCLEOTIDE SEQUENCE</scope>
    <source>
        <strain evidence="1">AF72</strain>
    </source>
</reference>
<dbReference type="AlphaFoldDB" id="A0AA36CT68"/>
<evidence type="ECO:0000313" key="1">
    <source>
        <dbReference type="EMBL" id="CAJ0574873.1"/>
    </source>
</evidence>
<dbReference type="EMBL" id="CATQJA010002634">
    <property type="protein sequence ID" value="CAJ0574873.1"/>
    <property type="molecule type" value="Genomic_DNA"/>
</dbReference>
<protein>
    <submittedName>
        <fullName evidence="1">Uncharacterized protein</fullName>
    </submittedName>
</protein>